<proteinExistence type="predicted"/>
<dbReference type="PROSITE" id="PS51257">
    <property type="entry name" value="PROKAR_LIPOPROTEIN"/>
    <property type="match status" value="1"/>
</dbReference>
<evidence type="ECO:0000313" key="2">
    <source>
        <dbReference type="Proteomes" id="UP001342631"/>
    </source>
</evidence>
<name>A0ABQ6R0E8_9BACT</name>
<dbReference type="Proteomes" id="UP001342631">
    <property type="component" value="Unassembled WGS sequence"/>
</dbReference>
<gene>
    <name evidence="1" type="ORF">ASNO1_52060</name>
</gene>
<sequence>MGWVRRVGYDGAMSKALVVSLFALLSLVGCTHQVRPSPAPMSTAGKPLALRARYFISPEQKARIDSDSYFVLGAGHTWNITIGEALTRSFPQMMGTVFQSVQEASSPDDLGDADVLIVPEIQYFDVNGGGFVSQLKLTVRSRGSQDAVQVSDLIEGESQKSKAATAWMGGALAGEEALRQSAEFAFEDVMPKVATRLREVFAKTHAKASAGVL</sequence>
<accession>A0ABQ6R0E8</accession>
<dbReference type="EMBL" id="BTTX01000005">
    <property type="protein sequence ID" value="GMU08953.1"/>
    <property type="molecule type" value="Genomic_DNA"/>
</dbReference>
<protein>
    <recommendedName>
        <fullName evidence="3">Lipoprotein</fullName>
    </recommendedName>
</protein>
<organism evidence="1 2">
    <name type="scientific">Corallococcus caeni</name>
    <dbReference type="NCBI Taxonomy" id="3082388"/>
    <lineage>
        <taxon>Bacteria</taxon>
        <taxon>Pseudomonadati</taxon>
        <taxon>Myxococcota</taxon>
        <taxon>Myxococcia</taxon>
        <taxon>Myxococcales</taxon>
        <taxon>Cystobacterineae</taxon>
        <taxon>Myxococcaceae</taxon>
        <taxon>Corallococcus</taxon>
    </lineage>
</organism>
<reference evidence="1 2" key="1">
    <citation type="journal article" date="2024" name="Arch. Microbiol.">
        <title>Corallococcus caeni sp. nov., a novel myxobacterium isolated from activated sludge.</title>
        <authorList>
            <person name="Tomita S."/>
            <person name="Nakai R."/>
            <person name="Kuroda K."/>
            <person name="Kurashita H."/>
            <person name="Hatamoto M."/>
            <person name="Yamaguchi T."/>
            <person name="Narihiro T."/>
        </authorList>
    </citation>
    <scope>NUCLEOTIDE SEQUENCE [LARGE SCALE GENOMIC DNA]</scope>
    <source>
        <strain evidence="1 2">NO1</strain>
    </source>
</reference>
<keyword evidence="2" id="KW-1185">Reference proteome</keyword>
<evidence type="ECO:0000313" key="1">
    <source>
        <dbReference type="EMBL" id="GMU08953.1"/>
    </source>
</evidence>
<comment type="caution">
    <text evidence="1">The sequence shown here is derived from an EMBL/GenBank/DDBJ whole genome shotgun (WGS) entry which is preliminary data.</text>
</comment>
<evidence type="ECO:0008006" key="3">
    <source>
        <dbReference type="Google" id="ProtNLM"/>
    </source>
</evidence>